<proteinExistence type="predicted"/>
<gene>
    <name evidence="3" type="ORF">A1O7_09059</name>
</gene>
<dbReference type="OrthoDB" id="2157530at2759"/>
<dbReference type="PANTHER" id="PTHR24148:SF73">
    <property type="entry name" value="HET DOMAIN PROTEIN (AFU_ORTHOLOGUE AFUA_8G01020)"/>
    <property type="match status" value="1"/>
</dbReference>
<dbReference type="RefSeq" id="XP_007761238.1">
    <property type="nucleotide sequence ID" value="XM_007763048.1"/>
</dbReference>
<evidence type="ECO:0000313" key="4">
    <source>
        <dbReference type="Proteomes" id="UP000019473"/>
    </source>
</evidence>
<dbReference type="Proteomes" id="UP000019473">
    <property type="component" value="Unassembled WGS sequence"/>
</dbReference>
<dbReference type="VEuPathDB" id="FungiDB:A1O7_09059"/>
<dbReference type="STRING" id="1182544.W9VKU5"/>
<comment type="caution">
    <text evidence="3">The sequence shown here is derived from an EMBL/GenBank/DDBJ whole genome shotgun (WGS) entry which is preliminary data.</text>
</comment>
<dbReference type="EMBL" id="AMGW01000006">
    <property type="protein sequence ID" value="EXJ56128.1"/>
    <property type="molecule type" value="Genomic_DNA"/>
</dbReference>
<dbReference type="InterPro" id="IPR052895">
    <property type="entry name" value="HetReg/Transcr_Mod"/>
</dbReference>
<keyword evidence="4" id="KW-1185">Reference proteome</keyword>
<sequence>MQSCAGSNINPADTQVRPPSWFRDTPLDLSRQSIRLLEVLGGLSSGGRIQCRLVHSTTRSVYQCLSYCWRPPDKDESHHVIEIDGALFSVLSNLWAFLEAFRLQARYTCRTQQLWIGAVCIDQATTLERNHVVRNMAAIYSQAHQVIVWLGSGDQGQKKALEQMGRHSPSTQTPEELESLLALCENEYWDRIWVVQEVILAKKLVLMYDNQQIPWSSWVILHRKQSYLHKVQDVQQSDKVKERFNSSEGRVIFLEYSKFRERNSNSSWGSFLRRLESASVRTFVTASLRSSVSAKKV</sequence>
<dbReference type="AlphaFoldDB" id="W9VKU5"/>
<dbReference type="InterPro" id="IPR010730">
    <property type="entry name" value="HET"/>
</dbReference>
<dbReference type="PANTHER" id="PTHR24148">
    <property type="entry name" value="ANKYRIN REPEAT DOMAIN-CONTAINING PROTEIN 39 HOMOLOG-RELATED"/>
    <property type="match status" value="1"/>
</dbReference>
<feature type="domain" description="Heterokaryon incompatibility" evidence="2">
    <location>
        <begin position="62"/>
        <end position="197"/>
    </location>
</feature>
<organism evidence="3 4">
    <name type="scientific">Cladophialophora yegresii CBS 114405</name>
    <dbReference type="NCBI Taxonomy" id="1182544"/>
    <lineage>
        <taxon>Eukaryota</taxon>
        <taxon>Fungi</taxon>
        <taxon>Dikarya</taxon>
        <taxon>Ascomycota</taxon>
        <taxon>Pezizomycotina</taxon>
        <taxon>Eurotiomycetes</taxon>
        <taxon>Chaetothyriomycetidae</taxon>
        <taxon>Chaetothyriales</taxon>
        <taxon>Herpotrichiellaceae</taxon>
        <taxon>Cladophialophora</taxon>
    </lineage>
</organism>
<evidence type="ECO:0000259" key="2">
    <source>
        <dbReference type="Pfam" id="PF06985"/>
    </source>
</evidence>
<accession>W9VKU5</accession>
<dbReference type="GeneID" id="19183623"/>
<feature type="region of interest" description="Disordered" evidence="1">
    <location>
        <begin position="1"/>
        <end position="21"/>
    </location>
</feature>
<dbReference type="Pfam" id="PF06985">
    <property type="entry name" value="HET"/>
    <property type="match status" value="1"/>
</dbReference>
<reference evidence="3 4" key="1">
    <citation type="submission" date="2013-03" db="EMBL/GenBank/DDBJ databases">
        <title>The Genome Sequence of Cladophialophora yegresii CBS 114405.</title>
        <authorList>
            <consortium name="The Broad Institute Genomics Platform"/>
            <person name="Cuomo C."/>
            <person name="de Hoog S."/>
            <person name="Gorbushina A."/>
            <person name="Walker B."/>
            <person name="Young S.K."/>
            <person name="Zeng Q."/>
            <person name="Gargeya S."/>
            <person name="Fitzgerald M."/>
            <person name="Haas B."/>
            <person name="Abouelleil A."/>
            <person name="Allen A.W."/>
            <person name="Alvarado L."/>
            <person name="Arachchi H.M."/>
            <person name="Berlin A.M."/>
            <person name="Chapman S.B."/>
            <person name="Gainer-Dewar J."/>
            <person name="Goldberg J."/>
            <person name="Griggs A."/>
            <person name="Gujja S."/>
            <person name="Hansen M."/>
            <person name="Howarth C."/>
            <person name="Imamovic A."/>
            <person name="Ireland A."/>
            <person name="Larimer J."/>
            <person name="McCowan C."/>
            <person name="Murphy C."/>
            <person name="Pearson M."/>
            <person name="Poon T.W."/>
            <person name="Priest M."/>
            <person name="Roberts A."/>
            <person name="Saif S."/>
            <person name="Shea T."/>
            <person name="Sisk P."/>
            <person name="Sykes S."/>
            <person name="Wortman J."/>
            <person name="Nusbaum C."/>
            <person name="Birren B."/>
        </authorList>
    </citation>
    <scope>NUCLEOTIDE SEQUENCE [LARGE SCALE GENOMIC DNA]</scope>
    <source>
        <strain evidence="3 4">CBS 114405</strain>
    </source>
</reference>
<dbReference type="eggNOG" id="ENOG502ST9S">
    <property type="taxonomic scope" value="Eukaryota"/>
</dbReference>
<dbReference type="HOGENOM" id="CLU_936920_0_0_1"/>
<protein>
    <recommendedName>
        <fullName evidence="2">Heterokaryon incompatibility domain-containing protein</fullName>
    </recommendedName>
</protein>
<evidence type="ECO:0000256" key="1">
    <source>
        <dbReference type="SAM" id="MobiDB-lite"/>
    </source>
</evidence>
<evidence type="ECO:0000313" key="3">
    <source>
        <dbReference type="EMBL" id="EXJ56128.1"/>
    </source>
</evidence>
<feature type="compositionally biased region" description="Polar residues" evidence="1">
    <location>
        <begin position="1"/>
        <end position="13"/>
    </location>
</feature>
<name>W9VKU5_9EURO</name>